<dbReference type="InterPro" id="IPR043429">
    <property type="entry name" value="ArtM/GltK/GlnP/TcyL/YhdX-like"/>
</dbReference>
<dbReference type="PANTHER" id="PTHR30614:SF0">
    <property type="entry name" value="L-CYSTINE TRANSPORT SYSTEM PERMEASE PROTEIN TCYL"/>
    <property type="match status" value="1"/>
</dbReference>
<feature type="transmembrane region" description="Helical" evidence="6">
    <location>
        <begin position="169"/>
        <end position="189"/>
    </location>
</feature>
<accession>A0A4R7ZQ88</accession>
<keyword evidence="2 6" id="KW-0812">Transmembrane</keyword>
<reference evidence="8 9" key="1">
    <citation type="submission" date="2019-03" db="EMBL/GenBank/DDBJ databases">
        <title>Genomic Encyclopedia of Type Strains, Phase III (KMG-III): the genomes of soil and plant-associated and newly described type strains.</title>
        <authorList>
            <person name="Whitman W."/>
        </authorList>
    </citation>
    <scope>NUCLEOTIDE SEQUENCE [LARGE SCALE GENOMIC DNA]</scope>
    <source>
        <strain evidence="8 9">VKM Ac-2570</strain>
    </source>
</reference>
<feature type="transmembrane region" description="Helical" evidence="6">
    <location>
        <begin position="31"/>
        <end position="50"/>
    </location>
</feature>
<evidence type="ECO:0000256" key="5">
    <source>
        <dbReference type="ARBA" id="ARBA00023136"/>
    </source>
</evidence>
<dbReference type="InterPro" id="IPR000515">
    <property type="entry name" value="MetI-like"/>
</dbReference>
<dbReference type="PROSITE" id="PS50928">
    <property type="entry name" value="ABC_TM1"/>
    <property type="match status" value="1"/>
</dbReference>
<dbReference type="Proteomes" id="UP000295447">
    <property type="component" value="Unassembled WGS sequence"/>
</dbReference>
<evidence type="ECO:0000256" key="6">
    <source>
        <dbReference type="RuleBase" id="RU363032"/>
    </source>
</evidence>
<dbReference type="EMBL" id="SODF01000002">
    <property type="protein sequence ID" value="TDW19566.1"/>
    <property type="molecule type" value="Genomic_DNA"/>
</dbReference>
<dbReference type="SUPFAM" id="SSF161098">
    <property type="entry name" value="MetI-like"/>
    <property type="match status" value="1"/>
</dbReference>
<evidence type="ECO:0000256" key="2">
    <source>
        <dbReference type="ARBA" id="ARBA00022692"/>
    </source>
</evidence>
<evidence type="ECO:0000256" key="4">
    <source>
        <dbReference type="ARBA" id="ARBA00022989"/>
    </source>
</evidence>
<dbReference type="Pfam" id="PF00528">
    <property type="entry name" value="BPD_transp_1"/>
    <property type="match status" value="1"/>
</dbReference>
<dbReference type="AlphaFoldDB" id="A0A4R7ZQ88"/>
<keyword evidence="6" id="KW-0813">Transport</keyword>
<evidence type="ECO:0000313" key="8">
    <source>
        <dbReference type="EMBL" id="TDW19566.1"/>
    </source>
</evidence>
<evidence type="ECO:0000256" key="1">
    <source>
        <dbReference type="ARBA" id="ARBA00004141"/>
    </source>
</evidence>
<evidence type="ECO:0000259" key="7">
    <source>
        <dbReference type="PROSITE" id="PS50928"/>
    </source>
</evidence>
<keyword evidence="5 6" id="KW-0472">Membrane</keyword>
<organism evidence="8 9">
    <name type="scientific">Kribbella kalugense</name>
    <dbReference type="NCBI Taxonomy" id="2512221"/>
    <lineage>
        <taxon>Bacteria</taxon>
        <taxon>Bacillati</taxon>
        <taxon>Actinomycetota</taxon>
        <taxon>Actinomycetes</taxon>
        <taxon>Propionibacteriales</taxon>
        <taxon>Kribbellaceae</taxon>
        <taxon>Kribbella</taxon>
    </lineage>
</organism>
<comment type="similarity">
    <text evidence="6">Belongs to the binding-protein-dependent transport system permease family.</text>
</comment>
<keyword evidence="4 6" id="KW-1133">Transmembrane helix</keyword>
<dbReference type="OrthoDB" id="92598at2"/>
<feature type="transmembrane region" description="Helical" evidence="6">
    <location>
        <begin position="123"/>
        <end position="145"/>
    </location>
</feature>
<evidence type="ECO:0000313" key="9">
    <source>
        <dbReference type="Proteomes" id="UP000295447"/>
    </source>
</evidence>
<dbReference type="InterPro" id="IPR035906">
    <property type="entry name" value="MetI-like_sf"/>
</dbReference>
<feature type="transmembrane region" description="Helical" evidence="6">
    <location>
        <begin position="71"/>
        <end position="93"/>
    </location>
</feature>
<keyword evidence="9" id="KW-1185">Reference proteome</keyword>
<comment type="caution">
    <text evidence="8">The sequence shown here is derived from an EMBL/GenBank/DDBJ whole genome shotgun (WGS) entry which is preliminary data.</text>
</comment>
<dbReference type="GO" id="GO:0055085">
    <property type="term" value="P:transmembrane transport"/>
    <property type="evidence" value="ECO:0007669"/>
    <property type="project" value="InterPro"/>
</dbReference>
<evidence type="ECO:0000256" key="3">
    <source>
        <dbReference type="ARBA" id="ARBA00022970"/>
    </source>
</evidence>
<protein>
    <submittedName>
        <fullName evidence="8">Polar amino acid transport system permease protein</fullName>
    </submittedName>
</protein>
<comment type="subcellular location">
    <subcellularLocation>
        <location evidence="6">Cell membrane</location>
        <topology evidence="6">Multi-pass membrane protein</topology>
    </subcellularLocation>
    <subcellularLocation>
        <location evidence="1">Membrane</location>
        <topology evidence="1">Multi-pass membrane protein</topology>
    </subcellularLocation>
</comment>
<dbReference type="Gene3D" id="1.10.3720.10">
    <property type="entry name" value="MetI-like"/>
    <property type="match status" value="1"/>
</dbReference>
<dbReference type="GO" id="GO:0005886">
    <property type="term" value="C:plasma membrane"/>
    <property type="evidence" value="ECO:0007669"/>
    <property type="project" value="UniProtKB-SubCell"/>
</dbReference>
<sequence>MATDTETRPAQPDAERPGAIDAVPVRHPGRWVAIVVIAVLVAMLVHLLVTNKAFDWRFVFQAMNQQPVINGFIKGTLLVTVLSMIVGVAGGVLLAVMRLSDNPILAGVSWAFTWFFRSVPRYLLLFTMGTLGVLFPQGISFGVPFDWKLIDWLGLSGDWRFLNLDANQVFTGLAAGVIGLGLSEAAYMAEIARAGIMSVDKGQAEAAEALGMSSGKVMRRVVLPQAMRVIVPPTGNETIAMLKDTSLLLAVPVIGELFYQLQSIGSTYYKTFPIAVAATLYYLAATSVLMIGQYFLERHFGRGFGTNAPRAARPAGAGGA</sequence>
<keyword evidence="3" id="KW-0029">Amino-acid transport</keyword>
<dbReference type="CDD" id="cd06261">
    <property type="entry name" value="TM_PBP2"/>
    <property type="match status" value="1"/>
</dbReference>
<name>A0A4R7ZQ88_9ACTN</name>
<proteinExistence type="inferred from homology"/>
<dbReference type="PANTHER" id="PTHR30614">
    <property type="entry name" value="MEMBRANE COMPONENT OF AMINO ACID ABC TRANSPORTER"/>
    <property type="match status" value="1"/>
</dbReference>
<gene>
    <name evidence="8" type="ORF">EV650_6176</name>
</gene>
<feature type="transmembrane region" description="Helical" evidence="6">
    <location>
        <begin position="274"/>
        <end position="296"/>
    </location>
</feature>
<dbReference type="GO" id="GO:0006865">
    <property type="term" value="P:amino acid transport"/>
    <property type="evidence" value="ECO:0007669"/>
    <property type="project" value="UniProtKB-KW"/>
</dbReference>
<feature type="domain" description="ABC transmembrane type-1" evidence="7">
    <location>
        <begin position="73"/>
        <end position="293"/>
    </location>
</feature>
<dbReference type="RefSeq" id="WP_134122415.1">
    <property type="nucleotide sequence ID" value="NZ_SODF01000002.1"/>
</dbReference>